<gene>
    <name evidence="2" type="ORF">PLEOSDRAFT_160307</name>
</gene>
<dbReference type="EMBL" id="KL198010">
    <property type="protein sequence ID" value="KDQ25688.1"/>
    <property type="molecule type" value="Genomic_DNA"/>
</dbReference>
<dbReference type="Proteomes" id="UP000027073">
    <property type="component" value="Unassembled WGS sequence"/>
</dbReference>
<organism evidence="2 3">
    <name type="scientific">Pleurotus ostreatus (strain PC15)</name>
    <name type="common">Oyster mushroom</name>
    <dbReference type="NCBI Taxonomy" id="1137138"/>
    <lineage>
        <taxon>Eukaryota</taxon>
        <taxon>Fungi</taxon>
        <taxon>Dikarya</taxon>
        <taxon>Basidiomycota</taxon>
        <taxon>Agaricomycotina</taxon>
        <taxon>Agaricomycetes</taxon>
        <taxon>Agaricomycetidae</taxon>
        <taxon>Agaricales</taxon>
        <taxon>Pleurotineae</taxon>
        <taxon>Pleurotaceae</taxon>
        <taxon>Pleurotus</taxon>
    </lineage>
</organism>
<reference evidence="3" key="1">
    <citation type="journal article" date="2014" name="Proc. Natl. Acad. Sci. U.S.A.">
        <title>Extensive sampling of basidiomycete genomes demonstrates inadequacy of the white-rot/brown-rot paradigm for wood decay fungi.</title>
        <authorList>
            <person name="Riley R."/>
            <person name="Salamov A.A."/>
            <person name="Brown D.W."/>
            <person name="Nagy L.G."/>
            <person name="Floudas D."/>
            <person name="Held B.W."/>
            <person name="Levasseur A."/>
            <person name="Lombard V."/>
            <person name="Morin E."/>
            <person name="Otillar R."/>
            <person name="Lindquist E.A."/>
            <person name="Sun H."/>
            <person name="LaButti K.M."/>
            <person name="Schmutz J."/>
            <person name="Jabbour D."/>
            <person name="Luo H."/>
            <person name="Baker S.E."/>
            <person name="Pisabarro A.G."/>
            <person name="Walton J.D."/>
            <person name="Blanchette R.A."/>
            <person name="Henrissat B."/>
            <person name="Martin F."/>
            <person name="Cullen D."/>
            <person name="Hibbett D.S."/>
            <person name="Grigoriev I.V."/>
        </authorList>
    </citation>
    <scope>NUCLEOTIDE SEQUENCE [LARGE SCALE GENOMIC DNA]</scope>
    <source>
        <strain evidence="3">PC15</strain>
    </source>
</reference>
<evidence type="ECO:0000256" key="1">
    <source>
        <dbReference type="SAM" id="MobiDB-lite"/>
    </source>
</evidence>
<feature type="region of interest" description="Disordered" evidence="1">
    <location>
        <begin position="55"/>
        <end position="78"/>
    </location>
</feature>
<dbReference type="InParanoid" id="A0A067NCC7"/>
<dbReference type="AlphaFoldDB" id="A0A067NCC7"/>
<evidence type="ECO:0000313" key="2">
    <source>
        <dbReference type="EMBL" id="KDQ25688.1"/>
    </source>
</evidence>
<accession>A0A067NCC7</accession>
<proteinExistence type="predicted"/>
<name>A0A067NCC7_PLEO1</name>
<sequence>MSHLELHVPDLQCAPAALPQIEKQKFLKKWKKLKKRGGTAESVPDARDQADEHIRLKTQHSSGLDVPPGRDVTGDDGE</sequence>
<evidence type="ECO:0000313" key="3">
    <source>
        <dbReference type="Proteomes" id="UP000027073"/>
    </source>
</evidence>
<protein>
    <submittedName>
        <fullName evidence="2">Uncharacterized protein</fullName>
    </submittedName>
</protein>
<dbReference type="HOGENOM" id="CLU_2623022_0_0_1"/>